<sequence length="232" mass="23928">MRRVEAIIFDKDGTLFDFQATWGQVILTLLDRVAPGGLRAPSAEALGIDEATGRFRKDSVVIASTTAEVALTLAGVTGRDADEIAAIADGLATQAEQVPVVALRPCLEVLSARHALGLVTNDSEAPARAHLERAGIGDLFAFVAGYDSGHGAKPGPGQLLAFAAATGLDPARTLMVGDSRHDLAAGRAAGMGTVAVLTGIAEAHELRDLADAVLPDIGHLEAWIAAREAEPA</sequence>
<evidence type="ECO:0000256" key="1">
    <source>
        <dbReference type="ARBA" id="ARBA00000830"/>
    </source>
</evidence>
<dbReference type="GO" id="GO:0005829">
    <property type="term" value="C:cytosol"/>
    <property type="evidence" value="ECO:0007669"/>
    <property type="project" value="TreeGrafter"/>
</dbReference>
<comment type="similarity">
    <text evidence="3">Belongs to the HAD-like hydrolase superfamily. CbbY/CbbZ/Gph/YieH family.</text>
</comment>
<comment type="caution">
    <text evidence="5">The sequence shown here is derived from an EMBL/GenBank/DDBJ whole genome shotgun (WGS) entry which is preliminary data.</text>
</comment>
<dbReference type="NCBIfam" id="TIGR01549">
    <property type="entry name" value="HAD-SF-IA-v1"/>
    <property type="match status" value="1"/>
</dbReference>
<dbReference type="Gene3D" id="3.40.50.1000">
    <property type="entry name" value="HAD superfamily/HAD-like"/>
    <property type="match status" value="1"/>
</dbReference>
<dbReference type="RefSeq" id="WP_241239842.1">
    <property type="nucleotide sequence ID" value="NZ_CP034588.1"/>
</dbReference>
<dbReference type="SFLD" id="SFLDS00003">
    <property type="entry name" value="Haloacid_Dehalogenase"/>
    <property type="match status" value="1"/>
</dbReference>
<dbReference type="InterPro" id="IPR006439">
    <property type="entry name" value="HAD-SF_hydro_IA"/>
</dbReference>
<dbReference type="InterPro" id="IPR023214">
    <property type="entry name" value="HAD_sf"/>
</dbReference>
<proteinExistence type="inferred from homology"/>
<dbReference type="GO" id="GO:0006281">
    <property type="term" value="P:DNA repair"/>
    <property type="evidence" value="ECO:0007669"/>
    <property type="project" value="TreeGrafter"/>
</dbReference>
<comment type="catalytic activity">
    <reaction evidence="1">
        <text>2-phosphoglycolate + H2O = glycolate + phosphate</text>
        <dbReference type="Rhea" id="RHEA:14369"/>
        <dbReference type="ChEBI" id="CHEBI:15377"/>
        <dbReference type="ChEBI" id="CHEBI:29805"/>
        <dbReference type="ChEBI" id="CHEBI:43474"/>
        <dbReference type="ChEBI" id="CHEBI:58033"/>
        <dbReference type="EC" id="3.1.3.18"/>
    </reaction>
</comment>
<comment type="pathway">
    <text evidence="2">Organic acid metabolism; glycolate biosynthesis; glycolate from 2-phosphoglycolate: step 1/1.</text>
</comment>
<dbReference type="InterPro" id="IPR036412">
    <property type="entry name" value="HAD-like_sf"/>
</dbReference>
<evidence type="ECO:0000313" key="6">
    <source>
        <dbReference type="Proteomes" id="UP000245390"/>
    </source>
</evidence>
<reference evidence="5 6" key="1">
    <citation type="submission" date="2018-05" db="EMBL/GenBank/DDBJ databases">
        <title>Genomic Encyclopedia of Type Strains, Phase IV (KMG-IV): sequencing the most valuable type-strain genomes for metagenomic binning, comparative biology and taxonomic classification.</title>
        <authorList>
            <person name="Goeker M."/>
        </authorList>
    </citation>
    <scope>NUCLEOTIDE SEQUENCE [LARGE SCALE GENOMIC DNA]</scope>
    <source>
        <strain evidence="5 6">DSM 103371</strain>
    </source>
</reference>
<dbReference type="Pfam" id="PF00702">
    <property type="entry name" value="Hydrolase"/>
    <property type="match status" value="1"/>
</dbReference>
<evidence type="ECO:0000256" key="3">
    <source>
        <dbReference type="ARBA" id="ARBA00006171"/>
    </source>
</evidence>
<gene>
    <name evidence="5" type="ORF">C8D95_10778</name>
</gene>
<dbReference type="SFLD" id="SFLDG01129">
    <property type="entry name" value="C1.5:_HAD__Beta-PGM__Phosphata"/>
    <property type="match status" value="1"/>
</dbReference>
<evidence type="ECO:0000256" key="4">
    <source>
        <dbReference type="ARBA" id="ARBA00013078"/>
    </source>
</evidence>
<dbReference type="Gene3D" id="1.10.150.240">
    <property type="entry name" value="Putative phosphatase, domain 2"/>
    <property type="match status" value="1"/>
</dbReference>
<dbReference type="PANTHER" id="PTHR43434">
    <property type="entry name" value="PHOSPHOGLYCOLATE PHOSPHATASE"/>
    <property type="match status" value="1"/>
</dbReference>
<dbReference type="InterPro" id="IPR050155">
    <property type="entry name" value="HAD-like_hydrolase_sf"/>
</dbReference>
<dbReference type="PANTHER" id="PTHR43434:SF1">
    <property type="entry name" value="PHOSPHOGLYCOLATE PHOSPHATASE"/>
    <property type="match status" value="1"/>
</dbReference>
<evidence type="ECO:0000313" key="5">
    <source>
        <dbReference type="EMBL" id="PWK55412.1"/>
    </source>
</evidence>
<dbReference type="EMBL" id="QGGV01000007">
    <property type="protein sequence ID" value="PWK55412.1"/>
    <property type="molecule type" value="Genomic_DNA"/>
</dbReference>
<accession>A0A316G496</accession>
<dbReference type="GO" id="GO:0008967">
    <property type="term" value="F:phosphoglycolate phosphatase activity"/>
    <property type="evidence" value="ECO:0007669"/>
    <property type="project" value="UniProtKB-EC"/>
</dbReference>
<dbReference type="AlphaFoldDB" id="A0A316G496"/>
<name>A0A316G496_9RHOB</name>
<dbReference type="EC" id="3.1.3.18" evidence="4"/>
<keyword evidence="6" id="KW-1185">Reference proteome</keyword>
<evidence type="ECO:0000256" key="2">
    <source>
        <dbReference type="ARBA" id="ARBA00004818"/>
    </source>
</evidence>
<dbReference type="InterPro" id="IPR023198">
    <property type="entry name" value="PGP-like_dom2"/>
</dbReference>
<dbReference type="SUPFAM" id="SSF56784">
    <property type="entry name" value="HAD-like"/>
    <property type="match status" value="1"/>
</dbReference>
<dbReference type="Proteomes" id="UP000245390">
    <property type="component" value="Unassembled WGS sequence"/>
</dbReference>
<protein>
    <recommendedName>
        <fullName evidence="4">phosphoglycolate phosphatase</fullName>
        <ecNumber evidence="4">3.1.3.18</ecNumber>
    </recommendedName>
</protein>
<organism evidence="5 6">
    <name type="scientific">Silicimonas algicola</name>
    <dbReference type="NCBI Taxonomy" id="1826607"/>
    <lineage>
        <taxon>Bacteria</taxon>
        <taxon>Pseudomonadati</taxon>
        <taxon>Pseudomonadota</taxon>
        <taxon>Alphaproteobacteria</taxon>
        <taxon>Rhodobacterales</taxon>
        <taxon>Paracoccaceae</taxon>
    </lineage>
</organism>